<proteinExistence type="predicted"/>
<dbReference type="InterPro" id="IPR039420">
    <property type="entry name" value="WalR-like"/>
</dbReference>
<dbReference type="CDD" id="cd06170">
    <property type="entry name" value="LuxR_C_like"/>
    <property type="match status" value="1"/>
</dbReference>
<dbReference type="GO" id="GO:0003677">
    <property type="term" value="F:DNA binding"/>
    <property type="evidence" value="ECO:0007669"/>
    <property type="project" value="UniProtKB-KW"/>
</dbReference>
<evidence type="ECO:0000313" key="6">
    <source>
        <dbReference type="EMBL" id="GHF70360.1"/>
    </source>
</evidence>
<dbReference type="InterPro" id="IPR058245">
    <property type="entry name" value="NreC/VraR/RcsB-like_REC"/>
</dbReference>
<dbReference type="PANTHER" id="PTHR43214:SF43">
    <property type="entry name" value="TWO-COMPONENT RESPONSE REGULATOR"/>
    <property type="match status" value="1"/>
</dbReference>
<dbReference type="PANTHER" id="PTHR43214">
    <property type="entry name" value="TWO-COMPONENT RESPONSE REGULATOR"/>
    <property type="match status" value="1"/>
</dbReference>
<dbReference type="GO" id="GO:0006355">
    <property type="term" value="P:regulation of DNA-templated transcription"/>
    <property type="evidence" value="ECO:0007669"/>
    <property type="project" value="InterPro"/>
</dbReference>
<keyword evidence="1" id="KW-0597">Phosphoprotein</keyword>
<dbReference type="InterPro" id="IPR016032">
    <property type="entry name" value="Sig_transdc_resp-reg_C-effctor"/>
</dbReference>
<evidence type="ECO:0000256" key="3">
    <source>
        <dbReference type="PROSITE-ProRule" id="PRU00169"/>
    </source>
</evidence>
<evidence type="ECO:0000259" key="5">
    <source>
        <dbReference type="PROSITE" id="PS50110"/>
    </source>
</evidence>
<feature type="domain" description="Response regulatory" evidence="5">
    <location>
        <begin position="10"/>
        <end position="124"/>
    </location>
</feature>
<dbReference type="AlphaFoldDB" id="A0A8H9MDJ4"/>
<accession>A0A8H9MDJ4</accession>
<dbReference type="CDD" id="cd17535">
    <property type="entry name" value="REC_NarL-like"/>
    <property type="match status" value="1"/>
</dbReference>
<dbReference type="Pfam" id="PF00072">
    <property type="entry name" value="Response_reg"/>
    <property type="match status" value="1"/>
</dbReference>
<dbReference type="InterPro" id="IPR000792">
    <property type="entry name" value="Tscrpt_reg_LuxR_C"/>
</dbReference>
<dbReference type="InterPro" id="IPR001789">
    <property type="entry name" value="Sig_transdc_resp-reg_receiver"/>
</dbReference>
<evidence type="ECO:0000313" key="7">
    <source>
        <dbReference type="Proteomes" id="UP000658656"/>
    </source>
</evidence>
<dbReference type="Gene3D" id="3.40.50.2300">
    <property type="match status" value="1"/>
</dbReference>
<gene>
    <name evidence="6" type="ORF">GCM10017566_50170</name>
</gene>
<evidence type="ECO:0000256" key="1">
    <source>
        <dbReference type="ARBA" id="ARBA00022553"/>
    </source>
</evidence>
<dbReference type="GO" id="GO:0000160">
    <property type="term" value="P:phosphorelay signal transduction system"/>
    <property type="evidence" value="ECO:0007669"/>
    <property type="project" value="InterPro"/>
</dbReference>
<dbReference type="RefSeq" id="WP_183176873.1">
    <property type="nucleotide sequence ID" value="NZ_BNAV01000008.1"/>
</dbReference>
<dbReference type="PRINTS" id="PR00038">
    <property type="entry name" value="HTHLUXR"/>
</dbReference>
<dbReference type="SUPFAM" id="SSF46894">
    <property type="entry name" value="C-terminal effector domain of the bipartite response regulators"/>
    <property type="match status" value="1"/>
</dbReference>
<feature type="domain" description="HTH luxR-type" evidence="4">
    <location>
        <begin position="143"/>
        <end position="208"/>
    </location>
</feature>
<dbReference type="Pfam" id="PF00196">
    <property type="entry name" value="GerE"/>
    <property type="match status" value="1"/>
</dbReference>
<keyword evidence="2 6" id="KW-0238">DNA-binding</keyword>
<organism evidence="6 7">
    <name type="scientific">Amycolatopsis bartoniae</name>
    <dbReference type="NCBI Taxonomy" id="941986"/>
    <lineage>
        <taxon>Bacteria</taxon>
        <taxon>Bacillati</taxon>
        <taxon>Actinomycetota</taxon>
        <taxon>Actinomycetes</taxon>
        <taxon>Pseudonocardiales</taxon>
        <taxon>Pseudonocardiaceae</taxon>
        <taxon>Amycolatopsis</taxon>
    </lineage>
</organism>
<name>A0A8H9MDJ4_9PSEU</name>
<sequence>MPKHASGIIEIVLVDERPMTRWALRISLEPDPRFVVTGEADSEAKARAVVGEQRPDVVVISAHDGDGPELVRAVLEASPESRVVVLRPVESSGVVSDLISAGVRAYLLSKAMPEELAAAIDAVCSDDDRVVLSVPRHCLPQNGGRRPDLLSARELDVLGLVAEGLSNAQIGRRLLITEATVKRHLQNAYRKLGATSRLDAVNRACNSGLLEAPRIR</sequence>
<keyword evidence="7" id="KW-1185">Reference proteome</keyword>
<evidence type="ECO:0000259" key="4">
    <source>
        <dbReference type="PROSITE" id="PS50043"/>
    </source>
</evidence>
<dbReference type="EMBL" id="BNAV01000008">
    <property type="protein sequence ID" value="GHF70360.1"/>
    <property type="molecule type" value="Genomic_DNA"/>
</dbReference>
<dbReference type="SMART" id="SM00421">
    <property type="entry name" value="HTH_LUXR"/>
    <property type="match status" value="1"/>
</dbReference>
<dbReference type="PROSITE" id="PS50043">
    <property type="entry name" value="HTH_LUXR_2"/>
    <property type="match status" value="1"/>
</dbReference>
<evidence type="ECO:0000256" key="2">
    <source>
        <dbReference type="ARBA" id="ARBA00023125"/>
    </source>
</evidence>
<comment type="caution">
    <text evidence="3">Lacks conserved residue(s) required for the propagation of feature annotation.</text>
</comment>
<reference evidence="6" key="2">
    <citation type="submission" date="2020-09" db="EMBL/GenBank/DDBJ databases">
        <authorList>
            <person name="Sun Q."/>
            <person name="Zhou Y."/>
        </authorList>
    </citation>
    <scope>NUCLEOTIDE SEQUENCE</scope>
    <source>
        <strain evidence="6">CGMCC 4.7679</strain>
    </source>
</reference>
<dbReference type="PROSITE" id="PS50110">
    <property type="entry name" value="RESPONSE_REGULATORY"/>
    <property type="match status" value="1"/>
</dbReference>
<dbReference type="Proteomes" id="UP000658656">
    <property type="component" value="Unassembled WGS sequence"/>
</dbReference>
<dbReference type="PROSITE" id="PS00622">
    <property type="entry name" value="HTH_LUXR_1"/>
    <property type="match status" value="1"/>
</dbReference>
<comment type="caution">
    <text evidence="6">The sequence shown here is derived from an EMBL/GenBank/DDBJ whole genome shotgun (WGS) entry which is preliminary data.</text>
</comment>
<dbReference type="SUPFAM" id="SSF52172">
    <property type="entry name" value="CheY-like"/>
    <property type="match status" value="1"/>
</dbReference>
<protein>
    <submittedName>
        <fullName evidence="6">DNA-binding response regulator</fullName>
    </submittedName>
</protein>
<dbReference type="InterPro" id="IPR011006">
    <property type="entry name" value="CheY-like_superfamily"/>
</dbReference>
<reference evidence="6" key="1">
    <citation type="journal article" date="2014" name="Int. J. Syst. Evol. Microbiol.">
        <title>Complete genome sequence of Corynebacterium casei LMG S-19264T (=DSM 44701T), isolated from a smear-ripened cheese.</title>
        <authorList>
            <consortium name="US DOE Joint Genome Institute (JGI-PGF)"/>
            <person name="Walter F."/>
            <person name="Albersmeier A."/>
            <person name="Kalinowski J."/>
            <person name="Ruckert C."/>
        </authorList>
    </citation>
    <scope>NUCLEOTIDE SEQUENCE</scope>
    <source>
        <strain evidence="6">CGMCC 4.7679</strain>
    </source>
</reference>